<evidence type="ECO:0000313" key="1">
    <source>
        <dbReference type="EMBL" id="KAA2244711.1"/>
    </source>
</evidence>
<dbReference type="EMBL" id="VUOC01000001">
    <property type="protein sequence ID" value="KAA2244711.1"/>
    <property type="molecule type" value="Genomic_DNA"/>
</dbReference>
<keyword evidence="2" id="KW-1185">Reference proteome</keyword>
<name>A0A5B2VZ25_9BACT</name>
<comment type="caution">
    <text evidence="1">The sequence shown here is derived from an EMBL/GenBank/DDBJ whole genome shotgun (WGS) entry which is preliminary data.</text>
</comment>
<evidence type="ECO:0000313" key="2">
    <source>
        <dbReference type="Proteomes" id="UP000324611"/>
    </source>
</evidence>
<dbReference type="RefSeq" id="WP_188315823.1">
    <property type="nucleotide sequence ID" value="NZ_VUOC01000001.1"/>
</dbReference>
<accession>A0A5B2VZ25</accession>
<sequence>MESFLITVVILAFILLLAAVYSLCFSRPVNEPIQLWGSFNEYHREYVSVADIDPMQESRYYHQIKSILPKITYLLREYKIAYADVITSILKKKIPPAFLKKGIDGYIDWTLLKKYVVDCEAQWYNLKEEFKALCTDHQLANAVRSSFQVLNRHVKLTVDDLSNLRFDFAGRGHIRPVYANGEPLVIPRIIAKAGNYFGETLEDHMPEYKWQASDIAAAIRNEREQLDQKLSAILQLLGINSYMEIEVGQRLI</sequence>
<dbReference type="Proteomes" id="UP000324611">
    <property type="component" value="Unassembled WGS sequence"/>
</dbReference>
<protein>
    <submittedName>
        <fullName evidence="1">Uncharacterized protein</fullName>
    </submittedName>
</protein>
<organism evidence="1 2">
    <name type="scientific">Chitinophaga agrisoli</name>
    <dbReference type="NCBI Taxonomy" id="2607653"/>
    <lineage>
        <taxon>Bacteria</taxon>
        <taxon>Pseudomonadati</taxon>
        <taxon>Bacteroidota</taxon>
        <taxon>Chitinophagia</taxon>
        <taxon>Chitinophagales</taxon>
        <taxon>Chitinophagaceae</taxon>
        <taxon>Chitinophaga</taxon>
    </lineage>
</organism>
<gene>
    <name evidence="1" type="ORF">F0L74_01685</name>
</gene>
<reference evidence="1 2" key="1">
    <citation type="submission" date="2019-09" db="EMBL/GenBank/DDBJ databases">
        <title>Chitinophaga ginsengihumi sp. nov., isolated from soil of ginseng rhizosphere.</title>
        <authorList>
            <person name="Lee J."/>
        </authorList>
    </citation>
    <scope>NUCLEOTIDE SEQUENCE [LARGE SCALE GENOMIC DNA]</scope>
    <source>
        <strain evidence="1 2">BN140078</strain>
    </source>
</reference>
<proteinExistence type="predicted"/>
<reference evidence="1 2" key="2">
    <citation type="submission" date="2019-09" db="EMBL/GenBank/DDBJ databases">
        <authorList>
            <person name="Jin C."/>
        </authorList>
    </citation>
    <scope>NUCLEOTIDE SEQUENCE [LARGE SCALE GENOMIC DNA]</scope>
    <source>
        <strain evidence="1 2">BN140078</strain>
    </source>
</reference>
<dbReference type="AlphaFoldDB" id="A0A5B2VZ25"/>